<evidence type="ECO:0000313" key="1">
    <source>
        <dbReference type="EMBL" id="CAD6448271.1"/>
    </source>
</evidence>
<accession>A0A8H2ZTV0</accession>
<gene>
    <name evidence="1" type="ORF">SCLTRI_LOCUS8063</name>
</gene>
<evidence type="ECO:0000313" key="2">
    <source>
        <dbReference type="Proteomes" id="UP000624404"/>
    </source>
</evidence>
<proteinExistence type="predicted"/>
<dbReference type="Proteomes" id="UP000624404">
    <property type="component" value="Unassembled WGS sequence"/>
</dbReference>
<protein>
    <submittedName>
        <fullName evidence="1">77407ddc-1ca0-4b29-9aff-5cfbe6b284e4</fullName>
    </submittedName>
</protein>
<organism evidence="1 2">
    <name type="scientific">Sclerotinia trifoliorum</name>
    <dbReference type="NCBI Taxonomy" id="28548"/>
    <lineage>
        <taxon>Eukaryota</taxon>
        <taxon>Fungi</taxon>
        <taxon>Dikarya</taxon>
        <taxon>Ascomycota</taxon>
        <taxon>Pezizomycotina</taxon>
        <taxon>Leotiomycetes</taxon>
        <taxon>Helotiales</taxon>
        <taxon>Sclerotiniaceae</taxon>
        <taxon>Sclerotinia</taxon>
    </lineage>
</organism>
<comment type="caution">
    <text evidence="1">The sequence shown here is derived from an EMBL/GenBank/DDBJ whole genome shotgun (WGS) entry which is preliminary data.</text>
</comment>
<sequence>MNIPATSHDLIQRHVVGPLILICKYDSRLRESHNSTVPFQEFLTSQISIHTVISTSKSSHEFIPT</sequence>
<dbReference type="AlphaFoldDB" id="A0A8H2ZTV0"/>
<name>A0A8H2ZTV0_9HELO</name>
<keyword evidence="2" id="KW-1185">Reference proteome</keyword>
<reference evidence="1" key="1">
    <citation type="submission" date="2020-10" db="EMBL/GenBank/DDBJ databases">
        <authorList>
            <person name="Kusch S."/>
        </authorList>
    </citation>
    <scope>NUCLEOTIDE SEQUENCE</scope>
    <source>
        <strain evidence="1">SwB9</strain>
    </source>
</reference>
<dbReference type="EMBL" id="CAJHIA010000030">
    <property type="protein sequence ID" value="CAD6448271.1"/>
    <property type="molecule type" value="Genomic_DNA"/>
</dbReference>